<dbReference type="InterPro" id="IPR007185">
    <property type="entry name" value="DNA_pol_a/d/e_bsu"/>
</dbReference>
<dbReference type="Pfam" id="PF22062">
    <property type="entry name" value="OB_DPOA2"/>
    <property type="match status" value="1"/>
</dbReference>
<dbReference type="Pfam" id="PF04042">
    <property type="entry name" value="DNA_pol_E_B"/>
    <property type="match status" value="1"/>
</dbReference>
<dbReference type="EMBL" id="OUUW01000005">
    <property type="protein sequence ID" value="SPP80994.1"/>
    <property type="molecule type" value="Genomic_DNA"/>
</dbReference>
<evidence type="ECO:0000256" key="2">
    <source>
        <dbReference type="ARBA" id="ARBA00007299"/>
    </source>
</evidence>
<sequence>MDTELKQQFDEIGVEPSDAVLDKCMELAISYGCMDATEFVEQWMAFSLSHLHGDEPTPENLGEFERKVLQLKKEKVGFKTSTQKTKTYAPAPVADTSSLSTYGLIEDDPMMDDYVSESVTDSSMMHTPKSKKDPSSRSSALKGGVLFSPASYTPQSAKRTPASGTGIGTPSTTTVAGKPGDTVDTFGHPKLLTGTTWQAKVDHALSVSQKLLHQEAPLTLSNLSYMNDLLCDKCDDLEDRLEATGRALVEKKLSAEEVAEISWYPQDGQTLQALHKLYAVGMIHSEDDGPLDAYSSFMAVTDGEECSYLELNFTRLKSASIFPGQVVLAKGFIPKGTTFVVEEMHTERKLTPPSPLRVDRELQFVVAAGPYTHSTDMFYDPLQDLLKYLKDHRPDVLVLVGPFVEASHKLVGEMAETFDSFFEKMIAGIMEVVGAHTTVLMVSSQKDAMTHAIYPTPPPTLRRTYPNLHLLPDPSIVDLDGITVGVTSTDVVDHLLSHEFAVNGGERMHRAINHLFNQGSFYPMYPPADEDMAYDSQLALKYAQLRQLPNILLLPGDQRHFIRLVSDCLVINPGRLADNKGGTFARFLVTPTAPTATGKAASLFNSVACQVQRI</sequence>
<organism evidence="11 12">
    <name type="scientific">Drosophila guanche</name>
    <name type="common">Fruit fly</name>
    <dbReference type="NCBI Taxonomy" id="7266"/>
    <lineage>
        <taxon>Eukaryota</taxon>
        <taxon>Metazoa</taxon>
        <taxon>Ecdysozoa</taxon>
        <taxon>Arthropoda</taxon>
        <taxon>Hexapoda</taxon>
        <taxon>Insecta</taxon>
        <taxon>Pterygota</taxon>
        <taxon>Neoptera</taxon>
        <taxon>Endopterygota</taxon>
        <taxon>Diptera</taxon>
        <taxon>Brachycera</taxon>
        <taxon>Muscomorpha</taxon>
        <taxon>Ephydroidea</taxon>
        <taxon>Drosophilidae</taxon>
        <taxon>Drosophila</taxon>
        <taxon>Sophophora</taxon>
    </lineage>
</organism>
<evidence type="ECO:0000256" key="3">
    <source>
        <dbReference type="ARBA" id="ARBA00018596"/>
    </source>
</evidence>
<dbReference type="PIRSF" id="PIRSF018300">
    <property type="entry name" value="DNA_pol_alph_2"/>
    <property type="match status" value="1"/>
</dbReference>
<feature type="domain" description="DNA polymerase alpha/delta/epsilon subunit B" evidence="8">
    <location>
        <begin position="364"/>
        <end position="562"/>
    </location>
</feature>
<comment type="function">
    <text evidence="6">Accessory subunit of the DNA polymerase alpha complex (also known as the alpha DNA polymerase-primase complex) which plays an essential role in the initiation of DNA synthesis.</text>
</comment>
<keyword evidence="12" id="KW-1185">Reference proteome</keyword>
<feature type="domain" description="DNA polymerase alpha subunit B N-terminal" evidence="9">
    <location>
        <begin position="4"/>
        <end position="70"/>
    </location>
</feature>
<evidence type="ECO:0000313" key="11">
    <source>
        <dbReference type="EMBL" id="SPP80994.1"/>
    </source>
</evidence>
<evidence type="ECO:0000256" key="7">
    <source>
        <dbReference type="SAM" id="MobiDB-lite"/>
    </source>
</evidence>
<evidence type="ECO:0000259" key="8">
    <source>
        <dbReference type="Pfam" id="PF04042"/>
    </source>
</evidence>
<dbReference type="AlphaFoldDB" id="A0A3B0JF39"/>
<evidence type="ECO:0000256" key="4">
    <source>
        <dbReference type="ARBA" id="ARBA00022705"/>
    </source>
</evidence>
<feature type="domain" description="DNA polymerase alpha subunit B OB" evidence="10">
    <location>
        <begin position="270"/>
        <end position="344"/>
    </location>
</feature>
<keyword evidence="4 6" id="KW-0235">DNA replication</keyword>
<dbReference type="PANTHER" id="PTHR23061:SF12">
    <property type="entry name" value="DNA POLYMERASE ALPHA SUBUNIT B"/>
    <property type="match status" value="1"/>
</dbReference>
<feature type="compositionally biased region" description="Low complexity" evidence="7">
    <location>
        <begin position="160"/>
        <end position="174"/>
    </location>
</feature>
<evidence type="ECO:0000256" key="5">
    <source>
        <dbReference type="ARBA" id="ARBA00023242"/>
    </source>
</evidence>
<evidence type="ECO:0000256" key="1">
    <source>
        <dbReference type="ARBA" id="ARBA00004123"/>
    </source>
</evidence>
<dbReference type="InterPro" id="IPR016722">
    <property type="entry name" value="DNA_pol_alpha_bsu"/>
</dbReference>
<protein>
    <recommendedName>
        <fullName evidence="3 6">DNA polymerase alpha subunit B</fullName>
    </recommendedName>
</protein>
<dbReference type="Proteomes" id="UP000268350">
    <property type="component" value="Unassembled WGS sequence"/>
</dbReference>
<dbReference type="GO" id="GO:0005658">
    <property type="term" value="C:alpha DNA polymerase:primase complex"/>
    <property type="evidence" value="ECO:0007669"/>
    <property type="project" value="TreeGrafter"/>
</dbReference>
<dbReference type="InterPro" id="IPR054300">
    <property type="entry name" value="OB_DPOA2"/>
</dbReference>
<proteinExistence type="inferred from homology"/>
<dbReference type="OMA" id="QQFDEMG"/>
<reference evidence="12" key="1">
    <citation type="submission" date="2018-01" db="EMBL/GenBank/DDBJ databases">
        <authorList>
            <person name="Alioto T."/>
            <person name="Alioto T."/>
        </authorList>
    </citation>
    <scope>NUCLEOTIDE SEQUENCE [LARGE SCALE GENOMIC DNA]</scope>
</reference>
<comment type="similarity">
    <text evidence="2 6">Belongs to the DNA polymerase alpha subunit B family.</text>
</comment>
<accession>A0A3B0JF39</accession>
<keyword evidence="5 6" id="KW-0539">Nucleus</keyword>
<dbReference type="GO" id="GO:0006270">
    <property type="term" value="P:DNA replication initiation"/>
    <property type="evidence" value="ECO:0007669"/>
    <property type="project" value="TreeGrafter"/>
</dbReference>
<comment type="subcellular location">
    <subcellularLocation>
        <location evidence="1 6">Nucleus</location>
    </subcellularLocation>
</comment>
<dbReference type="STRING" id="7266.A0A3B0JF39"/>
<evidence type="ECO:0000259" key="10">
    <source>
        <dbReference type="Pfam" id="PF22062"/>
    </source>
</evidence>
<dbReference type="InterPro" id="IPR013627">
    <property type="entry name" value="Pol_alpha_B_N"/>
</dbReference>
<name>A0A3B0JF39_DROGU</name>
<dbReference type="GO" id="GO:0003677">
    <property type="term" value="F:DNA binding"/>
    <property type="evidence" value="ECO:0007669"/>
    <property type="project" value="InterPro"/>
</dbReference>
<evidence type="ECO:0000259" key="9">
    <source>
        <dbReference type="Pfam" id="PF08418"/>
    </source>
</evidence>
<dbReference type="Gene3D" id="3.60.21.60">
    <property type="match status" value="2"/>
</dbReference>
<dbReference type="Gene3D" id="1.10.8.530">
    <property type="entry name" value="DNA polymerase alpha-primase, subunit B, N-terminal domain"/>
    <property type="match status" value="1"/>
</dbReference>
<gene>
    <name evidence="11" type="ORF">DGUA_6G005965</name>
</gene>
<dbReference type="PANTHER" id="PTHR23061">
    <property type="entry name" value="DNA POLYMERASE 2 ALPHA 70 KDA SUBUNIT"/>
    <property type="match status" value="1"/>
</dbReference>
<evidence type="ECO:0000256" key="6">
    <source>
        <dbReference type="PIRNR" id="PIRNR018300"/>
    </source>
</evidence>
<dbReference type="OrthoDB" id="336885at2759"/>
<dbReference type="Pfam" id="PF08418">
    <property type="entry name" value="Pol_alpha_B_N"/>
    <property type="match status" value="1"/>
</dbReference>
<feature type="region of interest" description="Disordered" evidence="7">
    <location>
        <begin position="119"/>
        <end position="181"/>
    </location>
</feature>
<evidence type="ECO:0000313" key="12">
    <source>
        <dbReference type="Proteomes" id="UP000268350"/>
    </source>
</evidence>
<dbReference type="InterPro" id="IPR043034">
    <property type="entry name" value="DNA_pol_alpha_B_N_sf"/>
</dbReference>